<dbReference type="GO" id="GO:0005840">
    <property type="term" value="C:ribosome"/>
    <property type="evidence" value="ECO:0007669"/>
    <property type="project" value="UniProtKB-KW"/>
</dbReference>
<dbReference type="InterPro" id="IPR001790">
    <property type="entry name" value="Ribosomal_uL10"/>
</dbReference>
<evidence type="ECO:0000313" key="6">
    <source>
        <dbReference type="EMBL" id="KKR10798.1"/>
    </source>
</evidence>
<dbReference type="Gene3D" id="3.30.70.1730">
    <property type="match status" value="1"/>
</dbReference>
<dbReference type="Proteomes" id="UP000034246">
    <property type="component" value="Unassembled WGS sequence"/>
</dbReference>
<sequence>MRKSEKPFFVENLSEELKSASSYVLLDFNGLSVKMQQELKKRLREIDANMVVVKNTLFKLASEKAGAPKEVTEDDVLTGPTALIITEEDPVAPIQTLAKFAKEFEILSMKVGVIEGALYNRESLVRLSTLPGKSTLEAQVLGAVCAPLYSLTATLQGNLQKLVWVMTEYKSKKVKE</sequence>
<organism evidence="6 7">
    <name type="scientific">Candidatus Woesebacteria bacterium GW2011_GWA1_39_21</name>
    <dbReference type="NCBI Taxonomy" id="1618550"/>
    <lineage>
        <taxon>Bacteria</taxon>
        <taxon>Candidatus Woeseibacteriota</taxon>
    </lineage>
</organism>
<comment type="function">
    <text evidence="5">Forms part of the ribosomal stalk, playing a central role in the interaction of the ribosome with GTP-bound translation factors.</text>
</comment>
<dbReference type="GO" id="GO:0070180">
    <property type="term" value="F:large ribosomal subunit rRNA binding"/>
    <property type="evidence" value="ECO:0007669"/>
    <property type="project" value="UniProtKB-UniRule"/>
</dbReference>
<dbReference type="CDD" id="cd05797">
    <property type="entry name" value="Ribosomal_L10"/>
    <property type="match status" value="1"/>
</dbReference>
<keyword evidence="3 5" id="KW-0687">Ribonucleoprotein</keyword>
<evidence type="ECO:0000256" key="1">
    <source>
        <dbReference type="ARBA" id="ARBA00008889"/>
    </source>
</evidence>
<evidence type="ECO:0000313" key="7">
    <source>
        <dbReference type="Proteomes" id="UP000034246"/>
    </source>
</evidence>
<comment type="similarity">
    <text evidence="1 5">Belongs to the universal ribosomal protein uL10 family.</text>
</comment>
<dbReference type="GO" id="GO:1990904">
    <property type="term" value="C:ribonucleoprotein complex"/>
    <property type="evidence" value="ECO:0007669"/>
    <property type="project" value="UniProtKB-KW"/>
</dbReference>
<dbReference type="NCBIfam" id="NF000955">
    <property type="entry name" value="PRK00099.1-1"/>
    <property type="match status" value="1"/>
</dbReference>
<evidence type="ECO:0000256" key="3">
    <source>
        <dbReference type="ARBA" id="ARBA00023274"/>
    </source>
</evidence>
<keyword evidence="5" id="KW-0694">RNA-binding</keyword>
<comment type="caution">
    <text evidence="6">The sequence shown here is derived from an EMBL/GenBank/DDBJ whole genome shotgun (WGS) entry which is preliminary data.</text>
</comment>
<dbReference type="Pfam" id="PF00466">
    <property type="entry name" value="Ribosomal_L10"/>
    <property type="match status" value="1"/>
</dbReference>
<proteinExistence type="inferred from homology"/>
<dbReference type="Gene3D" id="6.10.250.290">
    <property type="match status" value="1"/>
</dbReference>
<name>A0A0G0N5W0_9BACT</name>
<dbReference type="InterPro" id="IPR043141">
    <property type="entry name" value="Ribosomal_uL10-like_sf"/>
</dbReference>
<comment type="subunit">
    <text evidence="5">Part of the ribosomal stalk of the 50S ribosomal subunit. The N-terminus interacts with L11 and the large rRNA to form the base of the stalk. The C-terminus forms an elongated spine to which L12 dimers bind in a sequential fashion forming a multimeric L10(L12)X complex.</text>
</comment>
<gene>
    <name evidence="5" type="primary">rplJ</name>
    <name evidence="6" type="ORF">UT39_C0015G0011</name>
</gene>
<accession>A0A0G0N5W0</accession>
<keyword evidence="2 5" id="KW-0689">Ribosomal protein</keyword>
<dbReference type="EMBL" id="LBWP01000015">
    <property type="protein sequence ID" value="KKR10798.1"/>
    <property type="molecule type" value="Genomic_DNA"/>
</dbReference>
<dbReference type="GO" id="GO:0006412">
    <property type="term" value="P:translation"/>
    <property type="evidence" value="ECO:0007669"/>
    <property type="project" value="UniProtKB-UniRule"/>
</dbReference>
<dbReference type="InterPro" id="IPR047865">
    <property type="entry name" value="Ribosomal_uL10_bac_type"/>
</dbReference>
<evidence type="ECO:0000256" key="5">
    <source>
        <dbReference type="HAMAP-Rule" id="MF_00362"/>
    </source>
</evidence>
<evidence type="ECO:0000256" key="4">
    <source>
        <dbReference type="ARBA" id="ARBA00035202"/>
    </source>
</evidence>
<evidence type="ECO:0000256" key="2">
    <source>
        <dbReference type="ARBA" id="ARBA00022980"/>
    </source>
</evidence>
<dbReference type="PANTHER" id="PTHR11560">
    <property type="entry name" value="39S RIBOSOMAL PROTEIN L10, MITOCHONDRIAL"/>
    <property type="match status" value="1"/>
</dbReference>
<dbReference type="STRING" id="1618550.UT39_C0015G0011"/>
<dbReference type="SUPFAM" id="SSF160369">
    <property type="entry name" value="Ribosomal protein L10-like"/>
    <property type="match status" value="1"/>
</dbReference>
<dbReference type="InterPro" id="IPR022973">
    <property type="entry name" value="Ribosomal_uL10_bac"/>
</dbReference>
<keyword evidence="5" id="KW-0699">rRNA-binding</keyword>
<dbReference type="AlphaFoldDB" id="A0A0G0N5W0"/>
<dbReference type="HAMAP" id="MF_00362">
    <property type="entry name" value="Ribosomal_uL10"/>
    <property type="match status" value="1"/>
</dbReference>
<reference evidence="6 7" key="1">
    <citation type="journal article" date="2015" name="Nature">
        <title>rRNA introns, odd ribosomes, and small enigmatic genomes across a large radiation of phyla.</title>
        <authorList>
            <person name="Brown C.T."/>
            <person name="Hug L.A."/>
            <person name="Thomas B.C."/>
            <person name="Sharon I."/>
            <person name="Castelle C.J."/>
            <person name="Singh A."/>
            <person name="Wilkins M.J."/>
            <person name="Williams K.H."/>
            <person name="Banfield J.F."/>
        </authorList>
    </citation>
    <scope>NUCLEOTIDE SEQUENCE [LARGE SCALE GENOMIC DNA]</scope>
</reference>
<protein>
    <recommendedName>
        <fullName evidence="4 5">Large ribosomal subunit protein uL10</fullName>
    </recommendedName>
</protein>